<proteinExistence type="predicted"/>
<evidence type="ECO:0000313" key="1">
    <source>
        <dbReference type="EMBL" id="MPN54544.1"/>
    </source>
</evidence>
<dbReference type="AlphaFoldDB" id="A0A645J220"/>
<accession>A0A645J220</accession>
<comment type="caution">
    <text evidence="1">The sequence shown here is derived from an EMBL/GenBank/DDBJ whole genome shotgun (WGS) entry which is preliminary data.</text>
</comment>
<name>A0A645J220_9ZZZZ</name>
<gene>
    <name evidence="1" type="ORF">SDC9_202215</name>
</gene>
<organism evidence="1">
    <name type="scientific">bioreactor metagenome</name>
    <dbReference type="NCBI Taxonomy" id="1076179"/>
    <lineage>
        <taxon>unclassified sequences</taxon>
        <taxon>metagenomes</taxon>
        <taxon>ecological metagenomes</taxon>
    </lineage>
</organism>
<protein>
    <submittedName>
        <fullName evidence="1">Uncharacterized protein</fullName>
    </submittedName>
</protein>
<reference evidence="1" key="1">
    <citation type="submission" date="2019-08" db="EMBL/GenBank/DDBJ databases">
        <authorList>
            <person name="Kucharzyk K."/>
            <person name="Murdoch R.W."/>
            <person name="Higgins S."/>
            <person name="Loffler F."/>
        </authorList>
    </citation>
    <scope>NUCLEOTIDE SEQUENCE</scope>
</reference>
<sequence>MHSLHLLEETECIGINRFPCCTAAYDIPNFIILIRHGKFYGGGLYGLIGSAVNGGHFFKSRHGFVIIGVVVVLLKQPERNLQRGSLAVAVHQAGISIPLISVVIG</sequence>
<dbReference type="EMBL" id="VSSQ01122874">
    <property type="protein sequence ID" value="MPN54544.1"/>
    <property type="molecule type" value="Genomic_DNA"/>
</dbReference>